<dbReference type="AlphaFoldDB" id="A0A7D5YM61"/>
<keyword evidence="12 17" id="KW-0496">Mitochondrion</keyword>
<evidence type="ECO:0000256" key="1">
    <source>
        <dbReference type="ARBA" id="ARBA00004225"/>
    </source>
</evidence>
<keyword evidence="11" id="KW-0520">NAD</keyword>
<evidence type="ECO:0000256" key="10">
    <source>
        <dbReference type="ARBA" id="ARBA00022989"/>
    </source>
</evidence>
<evidence type="ECO:0000313" key="17">
    <source>
        <dbReference type="EMBL" id="QLI54054.1"/>
    </source>
</evidence>
<feature type="transmembrane region" description="Helical" evidence="16">
    <location>
        <begin position="46"/>
        <end position="67"/>
    </location>
</feature>
<evidence type="ECO:0000256" key="15">
    <source>
        <dbReference type="ARBA" id="ARBA00049551"/>
    </source>
</evidence>
<dbReference type="EMBL" id="MT594468">
    <property type="protein sequence ID" value="QLI54054.1"/>
    <property type="molecule type" value="Genomic_DNA"/>
</dbReference>
<organism evidence="17">
    <name type="scientific">Ctenocephalides felis</name>
    <name type="common">Cat flea</name>
    <dbReference type="NCBI Taxonomy" id="7515"/>
    <lineage>
        <taxon>Eukaryota</taxon>
        <taxon>Metazoa</taxon>
        <taxon>Ecdysozoa</taxon>
        <taxon>Arthropoda</taxon>
        <taxon>Hexapoda</taxon>
        <taxon>Insecta</taxon>
        <taxon>Pterygota</taxon>
        <taxon>Neoptera</taxon>
        <taxon>Endopterygota</taxon>
        <taxon>Siphonaptera</taxon>
        <taxon>Pulicidae</taxon>
        <taxon>Archaeopsyllinae</taxon>
        <taxon>Ctenocephalides</taxon>
    </lineage>
</organism>
<feature type="transmembrane region" description="Helical" evidence="16">
    <location>
        <begin position="136"/>
        <end position="160"/>
    </location>
</feature>
<keyword evidence="7 16" id="KW-0812">Transmembrane</keyword>
<name>A0A7D5YM61_CTEFE</name>
<evidence type="ECO:0000256" key="16">
    <source>
        <dbReference type="SAM" id="Phobius"/>
    </source>
</evidence>
<proteinExistence type="inferred from homology"/>
<evidence type="ECO:0000256" key="4">
    <source>
        <dbReference type="ARBA" id="ARBA00021095"/>
    </source>
</evidence>
<evidence type="ECO:0000256" key="12">
    <source>
        <dbReference type="ARBA" id="ARBA00023128"/>
    </source>
</evidence>
<keyword evidence="8" id="KW-1278">Translocase</keyword>
<accession>A0A7D5YM61</accession>
<evidence type="ECO:0000256" key="13">
    <source>
        <dbReference type="ARBA" id="ARBA00023136"/>
    </source>
</evidence>
<comment type="catalytic activity">
    <reaction evidence="15">
        <text>a ubiquinone + NADH + 5 H(+)(in) = a ubiquinol + NAD(+) + 4 H(+)(out)</text>
        <dbReference type="Rhea" id="RHEA:29091"/>
        <dbReference type="Rhea" id="RHEA-COMP:9565"/>
        <dbReference type="Rhea" id="RHEA-COMP:9566"/>
        <dbReference type="ChEBI" id="CHEBI:15378"/>
        <dbReference type="ChEBI" id="CHEBI:16389"/>
        <dbReference type="ChEBI" id="CHEBI:17976"/>
        <dbReference type="ChEBI" id="CHEBI:57540"/>
        <dbReference type="ChEBI" id="CHEBI:57945"/>
        <dbReference type="EC" id="7.1.1.2"/>
    </reaction>
</comment>
<dbReference type="PANTHER" id="PTHR11435">
    <property type="entry name" value="NADH UBIQUINONE OXIDOREDUCTASE SUBUNIT ND6"/>
    <property type="match status" value="1"/>
</dbReference>
<evidence type="ECO:0000256" key="8">
    <source>
        <dbReference type="ARBA" id="ARBA00022967"/>
    </source>
</evidence>
<geneLocation type="mitochondrion" evidence="17"/>
<evidence type="ECO:0000256" key="2">
    <source>
        <dbReference type="ARBA" id="ARBA00005698"/>
    </source>
</evidence>
<evidence type="ECO:0000256" key="14">
    <source>
        <dbReference type="ARBA" id="ARBA00031019"/>
    </source>
</evidence>
<dbReference type="GO" id="GO:0008137">
    <property type="term" value="F:NADH dehydrogenase (ubiquinone) activity"/>
    <property type="evidence" value="ECO:0007669"/>
    <property type="project" value="UniProtKB-EC"/>
</dbReference>
<evidence type="ECO:0000256" key="3">
    <source>
        <dbReference type="ARBA" id="ARBA00012944"/>
    </source>
</evidence>
<evidence type="ECO:0000256" key="9">
    <source>
        <dbReference type="ARBA" id="ARBA00022982"/>
    </source>
</evidence>
<keyword evidence="10 16" id="KW-1133">Transmembrane helix</keyword>
<evidence type="ECO:0000256" key="6">
    <source>
        <dbReference type="ARBA" id="ARBA00022660"/>
    </source>
</evidence>
<evidence type="ECO:0000256" key="5">
    <source>
        <dbReference type="ARBA" id="ARBA00022448"/>
    </source>
</evidence>
<feature type="transmembrane region" description="Helical" evidence="16">
    <location>
        <begin position="79"/>
        <end position="98"/>
    </location>
</feature>
<protein>
    <recommendedName>
        <fullName evidence="4">NADH-ubiquinone oxidoreductase chain 6</fullName>
        <ecNumber evidence="3">7.1.1.2</ecNumber>
    </recommendedName>
    <alternativeName>
        <fullName evidence="14">NADH dehydrogenase subunit 6</fullName>
    </alternativeName>
</protein>
<keyword evidence="5" id="KW-0813">Transport</keyword>
<dbReference type="GO" id="GO:0031966">
    <property type="term" value="C:mitochondrial membrane"/>
    <property type="evidence" value="ECO:0007669"/>
    <property type="project" value="UniProtKB-SubCell"/>
</dbReference>
<comment type="similarity">
    <text evidence="2">Belongs to the complex I subunit 6 family.</text>
</comment>
<reference evidence="17" key="1">
    <citation type="journal article" date="2020" name="BMC Biol.">
        <title>A chromosome-level assembly of the cat flea genome uncovers rampant gene duplication and genome size plasticity.</title>
        <authorList>
            <person name="Driscoll T.P."/>
            <person name="Verhoeve V.I."/>
            <person name="Gillespie J.J."/>
            <person name="Johnston J.S."/>
            <person name="Guillotte M.L."/>
            <person name="Rennoll-Bankert K.E."/>
            <person name="Rahman M.S."/>
            <person name="Hagen D."/>
            <person name="Elsik C.G."/>
            <person name="Macaluso K.R."/>
            <person name="Azad A.F."/>
        </authorList>
    </citation>
    <scope>NUCLEOTIDE SEQUENCE</scope>
    <source>
        <strain evidence="17">EL2017-DRISC</strain>
        <tissue evidence="17">Whole organism</tissue>
    </source>
</reference>
<sequence>MKLLFFMGILYSLIFFMIMHPLSLGLMLIIQTIWTSMFIGLISKTFWFSYILFISFIGGMLILFIYMTSISNTEYFSLNIYKTIFIILLLTLSIIIYYNKNFLLIFNNNSMFNDFNSNLLMYNFNLNKLYNFPNNLLTIMLIIYLLISLICVVKITDIFYGPLRKNF</sequence>
<gene>
    <name evidence="17" type="primary">nad6</name>
</gene>
<keyword evidence="13 16" id="KW-0472">Membrane</keyword>
<dbReference type="EC" id="7.1.1.2" evidence="3"/>
<evidence type="ECO:0000256" key="7">
    <source>
        <dbReference type="ARBA" id="ARBA00022692"/>
    </source>
</evidence>
<comment type="subcellular location">
    <subcellularLocation>
        <location evidence="1">Mitochondrion membrane</location>
        <topology evidence="1">Multi-pass membrane protein</topology>
    </subcellularLocation>
</comment>
<evidence type="ECO:0000256" key="11">
    <source>
        <dbReference type="ARBA" id="ARBA00023027"/>
    </source>
</evidence>
<keyword evidence="6" id="KW-0679">Respiratory chain</keyword>
<feature type="transmembrane region" description="Helical" evidence="16">
    <location>
        <begin position="9"/>
        <end position="34"/>
    </location>
</feature>
<keyword evidence="9" id="KW-0249">Electron transport</keyword>
<dbReference type="InterPro" id="IPR050269">
    <property type="entry name" value="ComplexI_Subunit6"/>
</dbReference>
<dbReference type="PANTHER" id="PTHR11435:SF1">
    <property type="entry name" value="NADH-UBIQUINONE OXIDOREDUCTASE CHAIN 6"/>
    <property type="match status" value="1"/>
</dbReference>